<reference evidence="2" key="1">
    <citation type="journal article" date="2017" name="Parasit. Vectors">
        <title>Sialotranscriptomics of Rhipicephalus zambeziensis reveals intricate expression profiles of secretory proteins and suggests tight temporal transcriptional regulation during blood-feeding.</title>
        <authorList>
            <person name="de Castro M.H."/>
            <person name="de Klerk D."/>
            <person name="Pienaar R."/>
            <person name="Rees D.J.G."/>
            <person name="Mans B.J."/>
        </authorList>
    </citation>
    <scope>NUCLEOTIDE SEQUENCE</scope>
    <source>
        <tissue evidence="2">Salivary glands</tissue>
    </source>
</reference>
<evidence type="ECO:0000256" key="1">
    <source>
        <dbReference type="SAM" id="MobiDB-lite"/>
    </source>
</evidence>
<dbReference type="AlphaFoldDB" id="A0A224Y816"/>
<feature type="region of interest" description="Disordered" evidence="1">
    <location>
        <begin position="1"/>
        <end position="20"/>
    </location>
</feature>
<sequence length="122" mass="14132">MPRKRWAPEKKKKKIGRGEKGCLNGSEQDWALGILTELFQQNRSGQTVLQAHATGKITSLHRLRVEKEKHKKIGSLPTHTRTYTHGLLFTAWLTLDTPDMSDFCYTRRTQQQTRGVVHVWSY</sequence>
<feature type="compositionally biased region" description="Basic residues" evidence="1">
    <location>
        <begin position="1"/>
        <end position="15"/>
    </location>
</feature>
<dbReference type="EMBL" id="GFPF01001739">
    <property type="protein sequence ID" value="MAA12885.1"/>
    <property type="molecule type" value="Transcribed_RNA"/>
</dbReference>
<organism evidence="2">
    <name type="scientific">Rhipicephalus zambeziensis</name>
    <dbReference type="NCBI Taxonomy" id="60191"/>
    <lineage>
        <taxon>Eukaryota</taxon>
        <taxon>Metazoa</taxon>
        <taxon>Ecdysozoa</taxon>
        <taxon>Arthropoda</taxon>
        <taxon>Chelicerata</taxon>
        <taxon>Arachnida</taxon>
        <taxon>Acari</taxon>
        <taxon>Parasitiformes</taxon>
        <taxon>Ixodida</taxon>
        <taxon>Ixodoidea</taxon>
        <taxon>Ixodidae</taxon>
        <taxon>Rhipicephalinae</taxon>
        <taxon>Rhipicephalus</taxon>
        <taxon>Rhipicephalus</taxon>
    </lineage>
</organism>
<accession>A0A224Y816</accession>
<name>A0A224Y816_9ACAR</name>
<evidence type="ECO:0000313" key="2">
    <source>
        <dbReference type="EMBL" id="MAA12885.1"/>
    </source>
</evidence>
<proteinExistence type="predicted"/>
<protein>
    <submittedName>
        <fullName evidence="2">Uncharacterized protein</fullName>
    </submittedName>
</protein>